<accession>A0A832J7X3</accession>
<evidence type="ECO:0000256" key="7">
    <source>
        <dbReference type="ARBA" id="ARBA00022927"/>
    </source>
</evidence>
<evidence type="ECO:0000313" key="12">
    <source>
        <dbReference type="EMBL" id="HHJ80448.1"/>
    </source>
</evidence>
<dbReference type="PROSITE" id="PS52015">
    <property type="entry name" value="TONB_CTD"/>
    <property type="match status" value="1"/>
</dbReference>
<dbReference type="EMBL" id="DRNF01000146">
    <property type="protein sequence ID" value="HHJ80448.1"/>
    <property type="molecule type" value="Genomic_DNA"/>
</dbReference>
<proteinExistence type="inferred from homology"/>
<evidence type="ECO:0000256" key="1">
    <source>
        <dbReference type="ARBA" id="ARBA00004383"/>
    </source>
</evidence>
<name>A0A832J7X3_9GAMM</name>
<keyword evidence="7" id="KW-0653">Protein transport</keyword>
<dbReference type="InterPro" id="IPR037682">
    <property type="entry name" value="TonB_C"/>
</dbReference>
<comment type="caution">
    <text evidence="12">The sequence shown here is derived from an EMBL/GenBank/DDBJ whole genome shotgun (WGS) entry which is preliminary data.</text>
</comment>
<keyword evidence="6 10" id="KW-0812">Transmembrane</keyword>
<evidence type="ECO:0000256" key="3">
    <source>
        <dbReference type="ARBA" id="ARBA00022448"/>
    </source>
</evidence>
<evidence type="ECO:0000256" key="9">
    <source>
        <dbReference type="ARBA" id="ARBA00023136"/>
    </source>
</evidence>
<dbReference type="PANTHER" id="PTHR33446">
    <property type="entry name" value="PROTEIN TONB-RELATED"/>
    <property type="match status" value="1"/>
</dbReference>
<dbReference type="Gene3D" id="3.30.1150.10">
    <property type="match status" value="1"/>
</dbReference>
<dbReference type="AlphaFoldDB" id="A0A832J7X3"/>
<protein>
    <submittedName>
        <fullName evidence="12">Energy transducer TonB</fullName>
    </submittedName>
</protein>
<keyword evidence="9 10" id="KW-0472">Membrane</keyword>
<feature type="domain" description="TonB C-terminal" evidence="11">
    <location>
        <begin position="195"/>
        <end position="292"/>
    </location>
</feature>
<dbReference type="InterPro" id="IPR006260">
    <property type="entry name" value="TonB/TolA_C"/>
</dbReference>
<keyword evidence="3" id="KW-0813">Transport</keyword>
<evidence type="ECO:0000256" key="4">
    <source>
        <dbReference type="ARBA" id="ARBA00022475"/>
    </source>
</evidence>
<dbReference type="GO" id="GO:0055085">
    <property type="term" value="P:transmembrane transport"/>
    <property type="evidence" value="ECO:0007669"/>
    <property type="project" value="InterPro"/>
</dbReference>
<evidence type="ECO:0000256" key="8">
    <source>
        <dbReference type="ARBA" id="ARBA00022989"/>
    </source>
</evidence>
<keyword evidence="5" id="KW-0997">Cell inner membrane</keyword>
<dbReference type="Proteomes" id="UP000885832">
    <property type="component" value="Unassembled WGS sequence"/>
</dbReference>
<evidence type="ECO:0000256" key="2">
    <source>
        <dbReference type="ARBA" id="ARBA00006555"/>
    </source>
</evidence>
<evidence type="ECO:0000256" key="10">
    <source>
        <dbReference type="SAM" id="Phobius"/>
    </source>
</evidence>
<comment type="subcellular location">
    <subcellularLocation>
        <location evidence="1">Cell inner membrane</location>
        <topology evidence="1">Single-pass membrane protein</topology>
        <orientation evidence="1">Periplasmic side</orientation>
    </subcellularLocation>
</comment>
<keyword evidence="8 10" id="KW-1133">Transmembrane helix</keyword>
<keyword evidence="4" id="KW-1003">Cell membrane</keyword>
<organism evidence="12">
    <name type="scientific">Candidatus Tenderia electrophaga</name>
    <dbReference type="NCBI Taxonomy" id="1748243"/>
    <lineage>
        <taxon>Bacteria</taxon>
        <taxon>Pseudomonadati</taxon>
        <taxon>Pseudomonadota</taxon>
        <taxon>Gammaproteobacteria</taxon>
        <taxon>Candidatus Tenderiales</taxon>
        <taxon>Candidatus Tenderiaceae</taxon>
        <taxon>Candidatus Tenderia</taxon>
    </lineage>
</organism>
<dbReference type="GO" id="GO:0098797">
    <property type="term" value="C:plasma membrane protein complex"/>
    <property type="evidence" value="ECO:0007669"/>
    <property type="project" value="TreeGrafter"/>
</dbReference>
<dbReference type="GO" id="GO:0015031">
    <property type="term" value="P:protein transport"/>
    <property type="evidence" value="ECO:0007669"/>
    <property type="project" value="UniProtKB-KW"/>
</dbReference>
<dbReference type="InterPro" id="IPR051045">
    <property type="entry name" value="TonB-dependent_transducer"/>
</dbReference>
<dbReference type="Pfam" id="PF03544">
    <property type="entry name" value="TonB_C"/>
    <property type="match status" value="1"/>
</dbReference>
<sequence length="294" mass="32739">MSAAVTSTKVSASDRLVFTLFLSIAINAILILGIGFDFTDPFAEESPLPTLEVILVEKNNSEKPEDAEFLAQVEQTGMGNTRDKKTPRTTEAAQNLPVPFDGDADVLTPEQTTNQTRITQEDVLTQRESATQIFALENPDKQQAEQTTSAELIKRGQEIARLTAEIKESFEVYSKKEKHRFISASTKSFRDAAYLDSWRRKIERIGNLNYPDAARRVGLSGSLIMDVAINANGTIREVNVLRSSGHKVLDDAAIRIVRLASPYAPLPRQMLQDTDVLHITRTWQFTSGNQLSTR</sequence>
<dbReference type="GO" id="GO:0031992">
    <property type="term" value="F:energy transducer activity"/>
    <property type="evidence" value="ECO:0007669"/>
    <property type="project" value="TreeGrafter"/>
</dbReference>
<feature type="transmembrane region" description="Helical" evidence="10">
    <location>
        <begin position="16"/>
        <end position="36"/>
    </location>
</feature>
<dbReference type="NCBIfam" id="TIGR01352">
    <property type="entry name" value="tonB_Cterm"/>
    <property type="match status" value="1"/>
</dbReference>
<evidence type="ECO:0000256" key="6">
    <source>
        <dbReference type="ARBA" id="ARBA00022692"/>
    </source>
</evidence>
<evidence type="ECO:0000256" key="5">
    <source>
        <dbReference type="ARBA" id="ARBA00022519"/>
    </source>
</evidence>
<reference evidence="12" key="1">
    <citation type="journal article" date="2020" name="mSystems">
        <title>Genome- and Community-Level Interaction Insights into Carbon Utilization and Element Cycling Functions of Hydrothermarchaeota in Hydrothermal Sediment.</title>
        <authorList>
            <person name="Zhou Z."/>
            <person name="Liu Y."/>
            <person name="Xu W."/>
            <person name="Pan J."/>
            <person name="Luo Z.H."/>
            <person name="Li M."/>
        </authorList>
    </citation>
    <scope>NUCLEOTIDE SEQUENCE [LARGE SCALE GENOMIC DNA]</scope>
    <source>
        <strain evidence="12">HyVt-505</strain>
    </source>
</reference>
<dbReference type="PANTHER" id="PTHR33446:SF11">
    <property type="entry name" value="TONB3"/>
    <property type="match status" value="1"/>
</dbReference>
<comment type="similarity">
    <text evidence="2">Belongs to the TonB family.</text>
</comment>
<dbReference type="SUPFAM" id="SSF74653">
    <property type="entry name" value="TolA/TonB C-terminal domain"/>
    <property type="match status" value="1"/>
</dbReference>
<evidence type="ECO:0000259" key="11">
    <source>
        <dbReference type="PROSITE" id="PS52015"/>
    </source>
</evidence>
<gene>
    <name evidence="12" type="ORF">ENJ65_02320</name>
</gene>